<reference evidence="3 4" key="2">
    <citation type="journal article" date="2010" name="Stand. Genomic Sci.">
        <title>Complete genome sequence of Nakamurella multipartita type strain (Y-104).</title>
        <authorList>
            <person name="Tice H."/>
            <person name="Mayilraj S."/>
            <person name="Sims D."/>
            <person name="Lapidus A."/>
            <person name="Nolan M."/>
            <person name="Lucas S."/>
            <person name="Glavina Del Rio T."/>
            <person name="Copeland A."/>
            <person name="Cheng J.F."/>
            <person name="Meincke L."/>
            <person name="Bruce D."/>
            <person name="Goodwin L."/>
            <person name="Pitluck S."/>
            <person name="Ivanova N."/>
            <person name="Mavromatis K."/>
            <person name="Ovchinnikova G."/>
            <person name="Pati A."/>
            <person name="Chen A."/>
            <person name="Palaniappan K."/>
            <person name="Land M."/>
            <person name="Hauser L."/>
            <person name="Chang Y.J."/>
            <person name="Jeffries C.D."/>
            <person name="Detter J.C."/>
            <person name="Brettin T."/>
            <person name="Rohde M."/>
            <person name="Goker M."/>
            <person name="Bristow J."/>
            <person name="Eisen J.A."/>
            <person name="Markowitz V."/>
            <person name="Hugenholtz P."/>
            <person name="Kyrpides N.C."/>
            <person name="Klenk H.P."/>
            <person name="Chen F."/>
        </authorList>
    </citation>
    <scope>NUCLEOTIDE SEQUENCE [LARGE SCALE GENOMIC DNA]</scope>
    <source>
        <strain evidence="4">ATCC 700099 / DSM 44233 / CIP 104796 / JCM 9543 / NBRC 105858 / Y-104</strain>
    </source>
</reference>
<evidence type="ECO:0000313" key="4">
    <source>
        <dbReference type="Proteomes" id="UP000002218"/>
    </source>
</evidence>
<proteinExistence type="predicted"/>
<evidence type="ECO:0000256" key="1">
    <source>
        <dbReference type="SAM" id="Phobius"/>
    </source>
</evidence>
<sequence precursor="true">MERTLWVVGLALVCVLAAWGMWVGWRHRGGRQSSLPELPTVPNTLGEVRTPPLTGLYVSTTTAGHWQDRIVARGLGVRADALVRLTDDGILIDRDGADPIFVPVQDLIEVTTAPGIAGKVMAQADGILIIRWRLGSSELDSGLRADDRDSQAEFLVAAKDLLAGNPGKSEEATT</sequence>
<name>C8XJK4_NAKMY</name>
<dbReference type="STRING" id="479431.Namu_4277"/>
<dbReference type="Pfam" id="PF25362">
    <property type="entry name" value="bPH_11"/>
    <property type="match status" value="1"/>
</dbReference>
<dbReference type="EMBL" id="CP001737">
    <property type="protein sequence ID" value="ACV80565.1"/>
    <property type="molecule type" value="Genomic_DNA"/>
</dbReference>
<dbReference type="AlphaFoldDB" id="C8XJK4"/>
<dbReference type="KEGG" id="nml:Namu_4277"/>
<evidence type="ECO:0000313" key="3">
    <source>
        <dbReference type="EMBL" id="ACV80565.1"/>
    </source>
</evidence>
<keyword evidence="4" id="KW-1185">Reference proteome</keyword>
<dbReference type="HOGENOM" id="CLU_114150_0_0_11"/>
<dbReference type="RefSeq" id="WP_015749390.1">
    <property type="nucleotide sequence ID" value="NC_013235.1"/>
</dbReference>
<dbReference type="eggNOG" id="COG0505">
    <property type="taxonomic scope" value="Bacteria"/>
</dbReference>
<accession>C8XJK4</accession>
<keyword evidence="1" id="KW-1133">Transmembrane helix</keyword>
<dbReference type="InParanoid" id="C8XJK4"/>
<dbReference type="OrthoDB" id="3826692at2"/>
<protein>
    <recommendedName>
        <fullName evidence="2">PH domain-containing protein</fullName>
    </recommendedName>
</protein>
<keyword evidence="1" id="KW-0472">Membrane</keyword>
<feature type="domain" description="PH" evidence="2">
    <location>
        <begin position="35"/>
        <end position="155"/>
    </location>
</feature>
<organism evidence="3 4">
    <name type="scientific">Nakamurella multipartita (strain ATCC 700099 / DSM 44233 / CIP 104796 / JCM 9543 / NBRC 105858 / Y-104)</name>
    <name type="common">Microsphaera multipartita</name>
    <dbReference type="NCBI Taxonomy" id="479431"/>
    <lineage>
        <taxon>Bacteria</taxon>
        <taxon>Bacillati</taxon>
        <taxon>Actinomycetota</taxon>
        <taxon>Actinomycetes</taxon>
        <taxon>Nakamurellales</taxon>
        <taxon>Nakamurellaceae</taxon>
        <taxon>Nakamurella</taxon>
    </lineage>
</organism>
<evidence type="ECO:0000259" key="2">
    <source>
        <dbReference type="Pfam" id="PF25362"/>
    </source>
</evidence>
<dbReference type="Proteomes" id="UP000002218">
    <property type="component" value="Chromosome"/>
</dbReference>
<gene>
    <name evidence="3" type="ordered locus">Namu_4277</name>
</gene>
<dbReference type="InterPro" id="IPR057446">
    <property type="entry name" value="PH_bac"/>
</dbReference>
<reference evidence="4" key="1">
    <citation type="submission" date="2009-09" db="EMBL/GenBank/DDBJ databases">
        <title>The complete genome of Nakamurella multipartita DSM 44233.</title>
        <authorList>
            <consortium name="US DOE Joint Genome Institute (JGI-PGF)"/>
            <person name="Lucas S."/>
            <person name="Copeland A."/>
            <person name="Lapidus A."/>
            <person name="Glavina del Rio T."/>
            <person name="Dalin E."/>
            <person name="Tice H."/>
            <person name="Bruce D."/>
            <person name="Goodwin L."/>
            <person name="Pitluck S."/>
            <person name="Kyrpides N."/>
            <person name="Mavromatis K."/>
            <person name="Ivanova N."/>
            <person name="Ovchinnikova G."/>
            <person name="Sims D."/>
            <person name="Meincke L."/>
            <person name="Brettin T."/>
            <person name="Detter J.C."/>
            <person name="Han C."/>
            <person name="Larimer F."/>
            <person name="Land M."/>
            <person name="Hauser L."/>
            <person name="Markowitz V."/>
            <person name="Cheng J.-F."/>
            <person name="Hugenholtz P."/>
            <person name="Woyke T."/>
            <person name="Wu D."/>
            <person name="Klenk H.-P."/>
            <person name="Eisen J.A."/>
        </authorList>
    </citation>
    <scope>NUCLEOTIDE SEQUENCE [LARGE SCALE GENOMIC DNA]</scope>
    <source>
        <strain evidence="4">ATCC 700099 / DSM 44233 / CIP 104796 / JCM 9543 / NBRC 105858 / Y-104</strain>
    </source>
</reference>
<keyword evidence="1" id="KW-0812">Transmembrane</keyword>
<feature type="transmembrane region" description="Helical" evidence="1">
    <location>
        <begin position="6"/>
        <end position="25"/>
    </location>
</feature>